<evidence type="ECO:0000256" key="1">
    <source>
        <dbReference type="ARBA" id="ARBA00004651"/>
    </source>
</evidence>
<dbReference type="PROSITE" id="PS50850">
    <property type="entry name" value="MFS"/>
    <property type="match status" value="1"/>
</dbReference>
<dbReference type="AlphaFoldDB" id="A0A917C6F7"/>
<dbReference type="EMBL" id="BMHV01000032">
    <property type="protein sequence ID" value="GGF74383.1"/>
    <property type="molecule type" value="Genomic_DNA"/>
</dbReference>
<evidence type="ECO:0000256" key="4">
    <source>
        <dbReference type="ARBA" id="ARBA00022989"/>
    </source>
</evidence>
<evidence type="ECO:0000256" key="3">
    <source>
        <dbReference type="ARBA" id="ARBA00022692"/>
    </source>
</evidence>
<protein>
    <submittedName>
        <fullName evidence="8">MFS transporter</fullName>
    </submittedName>
</protein>
<feature type="transmembrane region" description="Helical" evidence="6">
    <location>
        <begin position="380"/>
        <end position="401"/>
    </location>
</feature>
<dbReference type="Proteomes" id="UP000632498">
    <property type="component" value="Unassembled WGS sequence"/>
</dbReference>
<feature type="domain" description="Major facilitator superfamily (MFS) profile" evidence="7">
    <location>
        <begin position="12"/>
        <end position="406"/>
    </location>
</feature>
<dbReference type="RefSeq" id="WP_188666834.1">
    <property type="nucleotide sequence ID" value="NZ_BMHV01000032.1"/>
</dbReference>
<feature type="transmembrane region" description="Helical" evidence="6">
    <location>
        <begin position="133"/>
        <end position="154"/>
    </location>
</feature>
<sequence length="406" mass="44079">MSHSPTAMVFRVFIPFAFGYFLSYLYRVVNAVIAPDLIADLGLGADILGLLTASYFLTFAAFQIPLGVLLDKYGPRQVEAALLIFAALGAVVFAMAEDSSSLIAGRALIGFGVSACLMASFKAFTVFYDAGKLPLVNGFIMAAGGMGALAGTAPTELVVQEIGWRGGFWGLAALTLICALFVYLLVPPTKRPEHKTTISEQMNGVKEVFTSRFFWRIAPITMMSQASFISVQSLWAGPWHHDIGGLNRGDVAGSLFWVAAAMVAGFLGLGALSERLGRLGIKTIYVAGTGMFFFILCQIGIIMEWAVDWHWIWICFGFFGTSGILQYAVLSQHFPTHLAGRVNTAINLMVFITIFILQSLSGQVINLWEITASGGYDPVAYQAAFGMFLSLQVVSYVWFILPRKGT</sequence>
<evidence type="ECO:0000256" key="6">
    <source>
        <dbReference type="SAM" id="Phobius"/>
    </source>
</evidence>
<keyword evidence="4 6" id="KW-1133">Transmembrane helix</keyword>
<reference evidence="8" key="1">
    <citation type="journal article" date="2014" name="Int. J. Syst. Evol. Microbiol.">
        <title>Complete genome sequence of Corynebacterium casei LMG S-19264T (=DSM 44701T), isolated from a smear-ripened cheese.</title>
        <authorList>
            <consortium name="US DOE Joint Genome Institute (JGI-PGF)"/>
            <person name="Walter F."/>
            <person name="Albersmeier A."/>
            <person name="Kalinowski J."/>
            <person name="Ruckert C."/>
        </authorList>
    </citation>
    <scope>NUCLEOTIDE SEQUENCE</scope>
    <source>
        <strain evidence="8">CGMCC 1.15254</strain>
    </source>
</reference>
<dbReference type="PANTHER" id="PTHR43124:SF3">
    <property type="entry name" value="CHLORAMPHENICOL EFFLUX PUMP RV0191"/>
    <property type="match status" value="1"/>
</dbReference>
<dbReference type="SUPFAM" id="SSF103473">
    <property type="entry name" value="MFS general substrate transporter"/>
    <property type="match status" value="1"/>
</dbReference>
<feature type="transmembrane region" description="Helical" evidence="6">
    <location>
        <begin position="284"/>
        <end position="303"/>
    </location>
</feature>
<reference evidence="8" key="2">
    <citation type="submission" date="2020-09" db="EMBL/GenBank/DDBJ databases">
        <authorList>
            <person name="Sun Q."/>
            <person name="Zhou Y."/>
        </authorList>
    </citation>
    <scope>NUCLEOTIDE SEQUENCE</scope>
    <source>
        <strain evidence="8">CGMCC 1.15254</strain>
    </source>
</reference>
<gene>
    <name evidence="8" type="ORF">GCM10011332_30630</name>
</gene>
<feature type="transmembrane region" description="Helical" evidence="6">
    <location>
        <begin position="47"/>
        <end position="68"/>
    </location>
</feature>
<accession>A0A917C6F7</accession>
<dbReference type="InterPro" id="IPR050189">
    <property type="entry name" value="MFS_Efflux_Transporters"/>
</dbReference>
<dbReference type="GO" id="GO:0022857">
    <property type="term" value="F:transmembrane transporter activity"/>
    <property type="evidence" value="ECO:0007669"/>
    <property type="project" value="InterPro"/>
</dbReference>
<feature type="transmembrane region" description="Helical" evidence="6">
    <location>
        <begin position="342"/>
        <end position="360"/>
    </location>
</feature>
<dbReference type="InterPro" id="IPR036259">
    <property type="entry name" value="MFS_trans_sf"/>
</dbReference>
<dbReference type="InterPro" id="IPR020846">
    <property type="entry name" value="MFS_dom"/>
</dbReference>
<dbReference type="PANTHER" id="PTHR43124">
    <property type="entry name" value="PURINE EFFLUX PUMP PBUE"/>
    <property type="match status" value="1"/>
</dbReference>
<comment type="subcellular location">
    <subcellularLocation>
        <location evidence="1">Cell membrane</location>
        <topology evidence="1">Multi-pass membrane protein</topology>
    </subcellularLocation>
</comment>
<comment type="caution">
    <text evidence="8">The sequence shown here is derived from an EMBL/GenBank/DDBJ whole genome shotgun (WGS) entry which is preliminary data.</text>
</comment>
<evidence type="ECO:0000313" key="8">
    <source>
        <dbReference type="EMBL" id="GGF74383.1"/>
    </source>
</evidence>
<proteinExistence type="predicted"/>
<evidence type="ECO:0000313" key="9">
    <source>
        <dbReference type="Proteomes" id="UP000632498"/>
    </source>
</evidence>
<keyword evidence="5 6" id="KW-0472">Membrane</keyword>
<name>A0A917C6F7_9PROT</name>
<feature type="transmembrane region" description="Helical" evidence="6">
    <location>
        <begin position="80"/>
        <end position="96"/>
    </location>
</feature>
<keyword evidence="2" id="KW-1003">Cell membrane</keyword>
<dbReference type="GO" id="GO:0005886">
    <property type="term" value="C:plasma membrane"/>
    <property type="evidence" value="ECO:0007669"/>
    <property type="project" value="UniProtKB-SubCell"/>
</dbReference>
<feature type="transmembrane region" description="Helical" evidence="6">
    <location>
        <begin position="166"/>
        <end position="186"/>
    </location>
</feature>
<feature type="transmembrane region" description="Helical" evidence="6">
    <location>
        <begin position="7"/>
        <end position="27"/>
    </location>
</feature>
<organism evidence="8 9">
    <name type="scientific">Terasakiella brassicae</name>
    <dbReference type="NCBI Taxonomy" id="1634917"/>
    <lineage>
        <taxon>Bacteria</taxon>
        <taxon>Pseudomonadati</taxon>
        <taxon>Pseudomonadota</taxon>
        <taxon>Alphaproteobacteria</taxon>
        <taxon>Rhodospirillales</taxon>
        <taxon>Terasakiellaceae</taxon>
        <taxon>Terasakiella</taxon>
    </lineage>
</organism>
<keyword evidence="3 6" id="KW-0812">Transmembrane</keyword>
<feature type="transmembrane region" description="Helical" evidence="6">
    <location>
        <begin position="309"/>
        <end position="330"/>
    </location>
</feature>
<keyword evidence="9" id="KW-1185">Reference proteome</keyword>
<dbReference type="InterPro" id="IPR011701">
    <property type="entry name" value="MFS"/>
</dbReference>
<feature type="transmembrane region" description="Helical" evidence="6">
    <location>
        <begin position="213"/>
        <end position="235"/>
    </location>
</feature>
<dbReference type="Pfam" id="PF07690">
    <property type="entry name" value="MFS_1"/>
    <property type="match status" value="1"/>
</dbReference>
<evidence type="ECO:0000259" key="7">
    <source>
        <dbReference type="PROSITE" id="PS50850"/>
    </source>
</evidence>
<evidence type="ECO:0000256" key="2">
    <source>
        <dbReference type="ARBA" id="ARBA00022475"/>
    </source>
</evidence>
<feature type="transmembrane region" description="Helical" evidence="6">
    <location>
        <begin position="255"/>
        <end position="272"/>
    </location>
</feature>
<evidence type="ECO:0000256" key="5">
    <source>
        <dbReference type="ARBA" id="ARBA00023136"/>
    </source>
</evidence>
<feature type="transmembrane region" description="Helical" evidence="6">
    <location>
        <begin position="102"/>
        <end position="121"/>
    </location>
</feature>
<dbReference type="Gene3D" id="1.20.1250.20">
    <property type="entry name" value="MFS general substrate transporter like domains"/>
    <property type="match status" value="1"/>
</dbReference>